<dbReference type="InterPro" id="IPR000014">
    <property type="entry name" value="PAS"/>
</dbReference>
<keyword evidence="7" id="KW-0597">Phosphoprotein</keyword>
<accession>A0ABU9PS90</accession>
<dbReference type="InterPro" id="IPR036097">
    <property type="entry name" value="HisK_dim/P_sf"/>
</dbReference>
<keyword evidence="8" id="KW-0592">Phosphate transport</keyword>
<dbReference type="PANTHER" id="PTHR45453">
    <property type="entry name" value="PHOSPHATE REGULON SENSOR PROTEIN PHOR"/>
    <property type="match status" value="1"/>
</dbReference>
<comment type="function">
    <text evidence="17">Member of the two-component regulatory system PhoR/PhoB involved in the phosphate regulon genes expression. PhoR may function as a membrane-associated protein kinase that phosphorylates PhoB in response to environmental signals.</text>
</comment>
<keyword evidence="15" id="KW-0902">Two-component regulatory system</keyword>
<dbReference type="SUPFAM" id="SSF55874">
    <property type="entry name" value="ATPase domain of HSP90 chaperone/DNA topoisomerase II/histidine kinase"/>
    <property type="match status" value="1"/>
</dbReference>
<keyword evidence="14 18" id="KW-1133">Transmembrane helix</keyword>
<evidence type="ECO:0000256" key="1">
    <source>
        <dbReference type="ARBA" id="ARBA00000085"/>
    </source>
</evidence>
<dbReference type="SUPFAM" id="SSF47384">
    <property type="entry name" value="Homodimeric domain of signal transducing histidine kinase"/>
    <property type="match status" value="1"/>
</dbReference>
<evidence type="ECO:0000313" key="21">
    <source>
        <dbReference type="Proteomes" id="UP001495910"/>
    </source>
</evidence>
<evidence type="ECO:0000256" key="2">
    <source>
        <dbReference type="ARBA" id="ARBA00004236"/>
    </source>
</evidence>
<sequence>MTRARPGARPGTRPGAGASTRSARKFWVPALLWFGLLSLIAVAVAAVGGAIVGLLFFSLSLAGLLFLQMWSLYQIERWMDTPVGGRRPKTWGLWAHAFAALEDIRLEDERSRAEMAEWLARFRQAMSLLPDGVVIVDGVMHLEWCNPAAQTHLGLDLKRDEGRLLTNLIRSPDFVDYMLSGRFEQPLPFMHHDRKILVQLISFESRRQILVTHDATQNEKMDTMRRDFIANASHELRTPLTVINGFLEHALSSEMSEETRQRQLHLMAEQGQRMQRLVADMLTLTRLESLVQPPSNDTVRIKPLLNRLVEEARALSGGRHSITLQVQDVDLKGNHDELESAFANLLSNAVRYTPDGGRIDVSWGMEEECASLVVADDGIGIAAEHLSRLTERFYRVDKTRSRATQGTGLGLAIVKHVLLRHRGRLEITSEYGKGSRFKVSFQRAQLALRQD</sequence>
<keyword evidence="5" id="KW-0813">Transport</keyword>
<comment type="catalytic activity">
    <reaction evidence="1">
        <text>ATP + protein L-histidine = ADP + protein N-phospho-L-histidine.</text>
        <dbReference type="EC" id="2.7.13.3"/>
    </reaction>
</comment>
<evidence type="ECO:0000256" key="6">
    <source>
        <dbReference type="ARBA" id="ARBA00022475"/>
    </source>
</evidence>
<keyword evidence="6" id="KW-1003">Cell membrane</keyword>
<dbReference type="SMART" id="SM00387">
    <property type="entry name" value="HATPase_c"/>
    <property type="match status" value="1"/>
</dbReference>
<proteinExistence type="predicted"/>
<dbReference type="Pfam" id="PF13188">
    <property type="entry name" value="PAS_8"/>
    <property type="match status" value="1"/>
</dbReference>
<dbReference type="SUPFAM" id="SSF55785">
    <property type="entry name" value="PYP-like sensor domain (PAS domain)"/>
    <property type="match status" value="1"/>
</dbReference>
<dbReference type="EMBL" id="JBANDC010000003">
    <property type="protein sequence ID" value="MEM4986836.1"/>
    <property type="molecule type" value="Genomic_DNA"/>
</dbReference>
<evidence type="ECO:0000256" key="18">
    <source>
        <dbReference type="SAM" id="Phobius"/>
    </source>
</evidence>
<dbReference type="NCBIfam" id="TIGR02966">
    <property type="entry name" value="phoR_proteo"/>
    <property type="match status" value="1"/>
</dbReference>
<dbReference type="InterPro" id="IPR003661">
    <property type="entry name" value="HisK_dim/P_dom"/>
</dbReference>
<dbReference type="Gene3D" id="1.10.287.130">
    <property type="match status" value="1"/>
</dbReference>
<dbReference type="PANTHER" id="PTHR45453:SF1">
    <property type="entry name" value="PHOSPHATE REGULON SENSOR PROTEIN PHOR"/>
    <property type="match status" value="1"/>
</dbReference>
<dbReference type="InterPro" id="IPR005467">
    <property type="entry name" value="His_kinase_dom"/>
</dbReference>
<evidence type="ECO:0000256" key="5">
    <source>
        <dbReference type="ARBA" id="ARBA00022448"/>
    </source>
</evidence>
<feature type="transmembrane region" description="Helical" evidence="18">
    <location>
        <begin position="26"/>
        <end position="48"/>
    </location>
</feature>
<evidence type="ECO:0000256" key="4">
    <source>
        <dbReference type="ARBA" id="ARBA00019665"/>
    </source>
</evidence>
<evidence type="ECO:0000256" key="12">
    <source>
        <dbReference type="ARBA" id="ARBA00022777"/>
    </source>
</evidence>
<dbReference type="InterPro" id="IPR050351">
    <property type="entry name" value="BphY/WalK/GraS-like"/>
</dbReference>
<dbReference type="InterPro" id="IPR003594">
    <property type="entry name" value="HATPase_dom"/>
</dbReference>
<keyword evidence="12 20" id="KW-0418">Kinase</keyword>
<organism evidence="20 21">
    <name type="scientific">Collimonas rhizosphaerae</name>
    <dbReference type="NCBI Taxonomy" id="3126357"/>
    <lineage>
        <taxon>Bacteria</taxon>
        <taxon>Pseudomonadati</taxon>
        <taxon>Pseudomonadota</taxon>
        <taxon>Betaproteobacteria</taxon>
        <taxon>Burkholderiales</taxon>
        <taxon>Oxalobacteraceae</taxon>
        <taxon>Collimonas</taxon>
    </lineage>
</organism>
<keyword evidence="9" id="KW-0808">Transferase</keyword>
<keyword evidence="10 18" id="KW-0812">Transmembrane</keyword>
<evidence type="ECO:0000256" key="3">
    <source>
        <dbReference type="ARBA" id="ARBA00012438"/>
    </source>
</evidence>
<dbReference type="CDD" id="cd00130">
    <property type="entry name" value="PAS"/>
    <property type="match status" value="1"/>
</dbReference>
<dbReference type="InterPro" id="IPR014310">
    <property type="entry name" value="Sig_transdc_His_kinase_PhoR"/>
</dbReference>
<protein>
    <recommendedName>
        <fullName evidence="4">Phosphate regulon sensor protein PhoR</fullName>
        <ecNumber evidence="3">2.7.13.3</ecNumber>
    </recommendedName>
</protein>
<dbReference type="CDD" id="cd00082">
    <property type="entry name" value="HisKA"/>
    <property type="match status" value="1"/>
</dbReference>
<evidence type="ECO:0000256" key="15">
    <source>
        <dbReference type="ARBA" id="ARBA00023012"/>
    </source>
</evidence>
<dbReference type="SMART" id="SM00388">
    <property type="entry name" value="HisKA"/>
    <property type="match status" value="1"/>
</dbReference>
<evidence type="ECO:0000259" key="19">
    <source>
        <dbReference type="PROSITE" id="PS50109"/>
    </source>
</evidence>
<keyword evidence="21" id="KW-1185">Reference proteome</keyword>
<evidence type="ECO:0000256" key="11">
    <source>
        <dbReference type="ARBA" id="ARBA00022741"/>
    </source>
</evidence>
<evidence type="ECO:0000256" key="9">
    <source>
        <dbReference type="ARBA" id="ARBA00022679"/>
    </source>
</evidence>
<dbReference type="InterPro" id="IPR035965">
    <property type="entry name" value="PAS-like_dom_sf"/>
</dbReference>
<comment type="caution">
    <text evidence="20">The sequence shown here is derived from an EMBL/GenBank/DDBJ whole genome shotgun (WGS) entry which is preliminary data.</text>
</comment>
<dbReference type="InterPro" id="IPR004358">
    <property type="entry name" value="Sig_transdc_His_kin-like_C"/>
</dbReference>
<dbReference type="SMART" id="SM00091">
    <property type="entry name" value="PAS"/>
    <property type="match status" value="1"/>
</dbReference>
<dbReference type="Pfam" id="PF00512">
    <property type="entry name" value="HisKA"/>
    <property type="match status" value="1"/>
</dbReference>
<keyword evidence="13" id="KW-0067">ATP-binding</keyword>
<dbReference type="Proteomes" id="UP001495910">
    <property type="component" value="Unassembled WGS sequence"/>
</dbReference>
<dbReference type="PRINTS" id="PR00344">
    <property type="entry name" value="BCTRLSENSOR"/>
</dbReference>
<dbReference type="GO" id="GO:0016301">
    <property type="term" value="F:kinase activity"/>
    <property type="evidence" value="ECO:0007669"/>
    <property type="project" value="UniProtKB-KW"/>
</dbReference>
<feature type="domain" description="Histidine kinase" evidence="19">
    <location>
        <begin position="231"/>
        <end position="445"/>
    </location>
</feature>
<evidence type="ECO:0000313" key="20">
    <source>
        <dbReference type="EMBL" id="MEM4986836.1"/>
    </source>
</evidence>
<evidence type="ECO:0000256" key="16">
    <source>
        <dbReference type="ARBA" id="ARBA00023136"/>
    </source>
</evidence>
<evidence type="ECO:0000256" key="14">
    <source>
        <dbReference type="ARBA" id="ARBA00022989"/>
    </source>
</evidence>
<evidence type="ECO:0000256" key="8">
    <source>
        <dbReference type="ARBA" id="ARBA00022592"/>
    </source>
</evidence>
<dbReference type="Pfam" id="PF02518">
    <property type="entry name" value="HATPase_c"/>
    <property type="match status" value="1"/>
</dbReference>
<comment type="subcellular location">
    <subcellularLocation>
        <location evidence="2">Cell membrane</location>
    </subcellularLocation>
</comment>
<evidence type="ECO:0000256" key="17">
    <source>
        <dbReference type="ARBA" id="ARBA00025207"/>
    </source>
</evidence>
<dbReference type="RefSeq" id="WP_342828502.1">
    <property type="nucleotide sequence ID" value="NZ_JBANDC010000003.1"/>
</dbReference>
<dbReference type="Pfam" id="PF11808">
    <property type="entry name" value="PhoR"/>
    <property type="match status" value="1"/>
</dbReference>
<keyword evidence="11" id="KW-0547">Nucleotide-binding</keyword>
<evidence type="ECO:0000256" key="13">
    <source>
        <dbReference type="ARBA" id="ARBA00022840"/>
    </source>
</evidence>
<dbReference type="PROSITE" id="PS50109">
    <property type="entry name" value="HIS_KIN"/>
    <property type="match status" value="1"/>
</dbReference>
<dbReference type="Gene3D" id="3.30.565.10">
    <property type="entry name" value="Histidine kinase-like ATPase, C-terminal domain"/>
    <property type="match status" value="1"/>
</dbReference>
<evidence type="ECO:0000256" key="10">
    <source>
        <dbReference type="ARBA" id="ARBA00022692"/>
    </source>
</evidence>
<keyword evidence="16 18" id="KW-0472">Membrane</keyword>
<dbReference type="InterPro" id="IPR036890">
    <property type="entry name" value="HATPase_C_sf"/>
</dbReference>
<reference evidence="20 21" key="1">
    <citation type="submission" date="2024-02" db="EMBL/GenBank/DDBJ databases">
        <title>Draft genome sequence of Collimonas sp. strain H4R21, an effective mineral-weathering bacterial strain isolated from the beech rhizosphere.</title>
        <authorList>
            <person name="Morin E."/>
            <person name="Uroz S."/>
            <person name="Leveau J.H.J."/>
            <person name="Kumar R."/>
            <person name="Rey M.W."/>
            <person name="Pham J."/>
        </authorList>
    </citation>
    <scope>NUCLEOTIDE SEQUENCE [LARGE SCALE GENOMIC DNA]</scope>
    <source>
        <strain evidence="20 21">H4R21</strain>
    </source>
</reference>
<dbReference type="InterPro" id="IPR021766">
    <property type="entry name" value="PhoR_N"/>
</dbReference>
<name>A0ABU9PS90_9BURK</name>
<dbReference type="EC" id="2.7.13.3" evidence="3"/>
<evidence type="ECO:0000256" key="7">
    <source>
        <dbReference type="ARBA" id="ARBA00022553"/>
    </source>
</evidence>
<gene>
    <name evidence="20" type="primary">phoR</name>
    <name evidence="20" type="ORF">V8G57_05480</name>
</gene>